<name>A0A380W528_AFIFE</name>
<evidence type="ECO:0000256" key="1">
    <source>
        <dbReference type="SAM" id="MobiDB-lite"/>
    </source>
</evidence>
<reference evidence="2 3" key="1">
    <citation type="submission" date="2018-06" db="EMBL/GenBank/DDBJ databases">
        <authorList>
            <consortium name="Pathogen Informatics"/>
            <person name="Doyle S."/>
        </authorList>
    </citation>
    <scope>NUCLEOTIDE SEQUENCE [LARGE SCALE GENOMIC DNA]</scope>
    <source>
        <strain evidence="2 3">NCTC12722</strain>
    </source>
</reference>
<gene>
    <name evidence="2" type="ORF">NCTC12722_01205</name>
</gene>
<sequence>MTTQQLSNFLDGFERSAHEASVNEENYRREISARLKTLAEERAFGFRRLNLMRTVVAAIQKCETEDDAIVEGSAAFLREVGWSAENESQQEALERFQPVIRTCWRIKQAGGEEGANGEAKPEAIPEANPDDIGKQLSEFENWFGKARNGPFLSVLEREIVELPLVEIC</sequence>
<feature type="region of interest" description="Disordered" evidence="1">
    <location>
        <begin position="111"/>
        <end position="131"/>
    </location>
</feature>
<proteinExistence type="predicted"/>
<evidence type="ECO:0000313" key="2">
    <source>
        <dbReference type="EMBL" id="SUU84022.1"/>
    </source>
</evidence>
<evidence type="ECO:0000313" key="3">
    <source>
        <dbReference type="Proteomes" id="UP000254343"/>
    </source>
</evidence>
<dbReference type="EMBL" id="UIGB01000001">
    <property type="protein sequence ID" value="SUU84022.1"/>
    <property type="molecule type" value="Genomic_DNA"/>
</dbReference>
<dbReference type="Proteomes" id="UP000254343">
    <property type="component" value="Unassembled WGS sequence"/>
</dbReference>
<protein>
    <submittedName>
        <fullName evidence="2">Uncharacterized protein</fullName>
    </submittedName>
</protein>
<dbReference type="OrthoDB" id="8451754at2"/>
<organism evidence="2 3">
    <name type="scientific">Afipia felis</name>
    <name type="common">Cat scratch disease bacillus</name>
    <dbReference type="NCBI Taxonomy" id="1035"/>
    <lineage>
        <taxon>Bacteria</taxon>
        <taxon>Pseudomonadati</taxon>
        <taxon>Pseudomonadota</taxon>
        <taxon>Alphaproteobacteria</taxon>
        <taxon>Hyphomicrobiales</taxon>
        <taxon>Nitrobacteraceae</taxon>
        <taxon>Afipia</taxon>
    </lineage>
</organism>
<dbReference type="AlphaFoldDB" id="A0A380W528"/>
<accession>A0A380W528</accession>
<dbReference type="RefSeq" id="WP_002718803.1">
    <property type="nucleotide sequence ID" value="NZ_UFSI01000001.1"/>
</dbReference>